<dbReference type="Gene3D" id="3.30.9.10">
    <property type="entry name" value="D-Amino Acid Oxidase, subunit A, domain 2"/>
    <property type="match status" value="1"/>
</dbReference>
<dbReference type="EMBL" id="JAVHNS010000018">
    <property type="protein sequence ID" value="KAK6331484.1"/>
    <property type="molecule type" value="Genomic_DNA"/>
</dbReference>
<proteinExistence type="inferred from homology"/>
<evidence type="ECO:0000313" key="8">
    <source>
        <dbReference type="Proteomes" id="UP001373714"/>
    </source>
</evidence>
<reference evidence="7 8" key="1">
    <citation type="submission" date="2019-10" db="EMBL/GenBank/DDBJ databases">
        <authorList>
            <person name="Palmer J.M."/>
        </authorList>
    </citation>
    <scope>NUCLEOTIDE SEQUENCE [LARGE SCALE GENOMIC DNA]</scope>
    <source>
        <strain evidence="7 8">TWF730</strain>
    </source>
</reference>
<dbReference type="GO" id="GO:0050660">
    <property type="term" value="F:flavin adenine dinucleotide binding"/>
    <property type="evidence" value="ECO:0007669"/>
    <property type="project" value="InterPro"/>
</dbReference>
<dbReference type="Gene3D" id="3.50.50.60">
    <property type="entry name" value="FAD/NAD(P)-binding domain"/>
    <property type="match status" value="1"/>
</dbReference>
<sequence length="437" mass="48522">MIDYSKQSYVIVGAGVFGISTAYHIAKRYPEAKVTIIDRTPFPCEAGASWDTTKAIRADYAHPFWCKLAWSAVEIWRNDPLFKPHFHEVGMVWLDDTGHAPRVIETYQELGIPNEARMVTVKELIEMYPGLFDTADYTGVKHILVNTMSGCAEAEHAVRSVYDNVVSQPGVEYKVATVTKLLFNDNGDTIGVLTTDGESIIGDTTILCTSAYTSKLLADSAPERPELQPGNRIGALGFVTGQFILSQRQREEFKISPVFQQGAGALQTLSLGLHSSGTLKIGSDLPIYHEVNVEGINHPIRCPPEKDLYAEFDIPPVLVKELDQCSVRIFGERSKELVFDPHSYRICWDSVCPDGDFLITQHPHSKNLVVATGGSYHGFKFLPVIGKYILETAIGDLDGEKEKRWGWDRDNGGNADEGLPPARRLSDLFNAKDEIVF</sequence>
<dbReference type="InterPro" id="IPR045170">
    <property type="entry name" value="MTOX"/>
</dbReference>
<accession>A0AAV9TZ20</accession>
<comment type="cofactor">
    <cofactor evidence="1">
        <name>FAD</name>
        <dbReference type="ChEBI" id="CHEBI:57692"/>
    </cofactor>
</comment>
<name>A0AAV9TZ20_9PEZI</name>
<evidence type="ECO:0000313" key="7">
    <source>
        <dbReference type="EMBL" id="KAK6331484.1"/>
    </source>
</evidence>
<dbReference type="Proteomes" id="UP001373714">
    <property type="component" value="Unassembled WGS sequence"/>
</dbReference>
<dbReference type="SUPFAM" id="SSF51905">
    <property type="entry name" value="FAD/NAD(P)-binding domain"/>
    <property type="match status" value="1"/>
</dbReference>
<comment type="caution">
    <text evidence="7">The sequence shown here is derived from an EMBL/GenBank/DDBJ whole genome shotgun (WGS) entry which is preliminary data.</text>
</comment>
<dbReference type="AlphaFoldDB" id="A0AAV9TZ20"/>
<keyword evidence="3" id="KW-0285">Flavoprotein</keyword>
<dbReference type="PANTHER" id="PTHR10961">
    <property type="entry name" value="PEROXISOMAL SARCOSINE OXIDASE"/>
    <property type="match status" value="1"/>
</dbReference>
<dbReference type="PANTHER" id="PTHR10961:SF37">
    <property type="entry name" value="FAD DEPENDENT OXIDOREDUCTASE DOMAIN-CONTAINING PROTEIN"/>
    <property type="match status" value="1"/>
</dbReference>
<dbReference type="GO" id="GO:0051698">
    <property type="term" value="F:saccharopine oxidase activity"/>
    <property type="evidence" value="ECO:0007669"/>
    <property type="project" value="TreeGrafter"/>
</dbReference>
<evidence type="ECO:0000256" key="3">
    <source>
        <dbReference type="ARBA" id="ARBA00022630"/>
    </source>
</evidence>
<evidence type="ECO:0000256" key="5">
    <source>
        <dbReference type="ARBA" id="ARBA00023002"/>
    </source>
</evidence>
<dbReference type="InterPro" id="IPR006076">
    <property type="entry name" value="FAD-dep_OxRdtase"/>
</dbReference>
<dbReference type="InterPro" id="IPR036188">
    <property type="entry name" value="FAD/NAD-bd_sf"/>
</dbReference>
<evidence type="ECO:0000256" key="2">
    <source>
        <dbReference type="ARBA" id="ARBA00010989"/>
    </source>
</evidence>
<keyword evidence="8" id="KW-1185">Reference proteome</keyword>
<keyword evidence="5" id="KW-0560">Oxidoreductase</keyword>
<keyword evidence="4" id="KW-0274">FAD</keyword>
<organism evidence="7 8">
    <name type="scientific">Orbilia blumenaviensis</name>
    <dbReference type="NCBI Taxonomy" id="1796055"/>
    <lineage>
        <taxon>Eukaryota</taxon>
        <taxon>Fungi</taxon>
        <taxon>Dikarya</taxon>
        <taxon>Ascomycota</taxon>
        <taxon>Pezizomycotina</taxon>
        <taxon>Orbiliomycetes</taxon>
        <taxon>Orbiliales</taxon>
        <taxon>Orbiliaceae</taxon>
        <taxon>Orbilia</taxon>
    </lineage>
</organism>
<evidence type="ECO:0000256" key="4">
    <source>
        <dbReference type="ARBA" id="ARBA00022827"/>
    </source>
</evidence>
<feature type="domain" description="FAD dependent oxidoreductase" evidence="6">
    <location>
        <begin position="9"/>
        <end position="390"/>
    </location>
</feature>
<dbReference type="Pfam" id="PF01266">
    <property type="entry name" value="DAO"/>
    <property type="match status" value="1"/>
</dbReference>
<protein>
    <recommendedName>
        <fullName evidence="6">FAD dependent oxidoreductase domain-containing protein</fullName>
    </recommendedName>
</protein>
<evidence type="ECO:0000259" key="6">
    <source>
        <dbReference type="Pfam" id="PF01266"/>
    </source>
</evidence>
<dbReference type="GO" id="GO:0008115">
    <property type="term" value="F:sarcosine oxidase activity"/>
    <property type="evidence" value="ECO:0007669"/>
    <property type="project" value="TreeGrafter"/>
</dbReference>
<comment type="similarity">
    <text evidence="2">Belongs to the MSOX/MTOX family.</text>
</comment>
<evidence type="ECO:0000256" key="1">
    <source>
        <dbReference type="ARBA" id="ARBA00001974"/>
    </source>
</evidence>
<gene>
    <name evidence="7" type="ORF">TWF730_004566</name>
</gene>